<feature type="repeat" description="ANK" evidence="3">
    <location>
        <begin position="171"/>
        <end position="203"/>
    </location>
</feature>
<organism evidence="5 6">
    <name type="scientific">Phialemonium atrogriseum</name>
    <dbReference type="NCBI Taxonomy" id="1093897"/>
    <lineage>
        <taxon>Eukaryota</taxon>
        <taxon>Fungi</taxon>
        <taxon>Dikarya</taxon>
        <taxon>Ascomycota</taxon>
        <taxon>Pezizomycotina</taxon>
        <taxon>Sordariomycetes</taxon>
        <taxon>Sordariomycetidae</taxon>
        <taxon>Cephalothecales</taxon>
        <taxon>Cephalothecaceae</taxon>
        <taxon>Phialemonium</taxon>
    </lineage>
</organism>
<dbReference type="EMBL" id="MU839006">
    <property type="protein sequence ID" value="KAK1768011.1"/>
    <property type="molecule type" value="Genomic_DNA"/>
</dbReference>
<gene>
    <name evidence="5" type="ORF">QBC33DRAFT_514301</name>
</gene>
<dbReference type="PROSITE" id="PS50297">
    <property type="entry name" value="ANK_REP_REGION"/>
    <property type="match status" value="1"/>
</dbReference>
<keyword evidence="1" id="KW-0677">Repeat</keyword>
<dbReference type="PANTHER" id="PTHR24123:SF33">
    <property type="entry name" value="PROTEIN HOS4"/>
    <property type="match status" value="1"/>
</dbReference>
<evidence type="ECO:0000256" key="2">
    <source>
        <dbReference type="ARBA" id="ARBA00023043"/>
    </source>
</evidence>
<evidence type="ECO:0000313" key="6">
    <source>
        <dbReference type="Proteomes" id="UP001244011"/>
    </source>
</evidence>
<keyword evidence="6" id="KW-1185">Reference proteome</keyword>
<evidence type="ECO:0000256" key="3">
    <source>
        <dbReference type="PROSITE-ProRule" id="PRU00023"/>
    </source>
</evidence>
<evidence type="ECO:0000313" key="5">
    <source>
        <dbReference type="EMBL" id="KAK1768011.1"/>
    </source>
</evidence>
<dbReference type="Proteomes" id="UP001244011">
    <property type="component" value="Unassembled WGS sequence"/>
</dbReference>
<dbReference type="InterPro" id="IPR051165">
    <property type="entry name" value="Multifunctional_ANK_Repeat"/>
</dbReference>
<dbReference type="PANTHER" id="PTHR24123">
    <property type="entry name" value="ANKYRIN REPEAT-CONTAINING"/>
    <property type="match status" value="1"/>
</dbReference>
<dbReference type="PROSITE" id="PS50088">
    <property type="entry name" value="ANK_REPEAT"/>
    <property type="match status" value="2"/>
</dbReference>
<name>A0AAJ0FGW5_9PEZI</name>
<keyword evidence="4" id="KW-0175">Coiled coil</keyword>
<sequence>MALSPSQDDRHQVLQQLAAAWGIASLAPLSSLTRPDPSQQSAGFQAPNDDFLAEELLKRRRIDAGHDKNSQGGIRRAFTGKKKGWESQEVFKALDAHVENGGSPGVAEALISKLMAAGGDLNVANTKRRTNLLTRRKSLESLERSRVLQKAIGNRQADMVAALVQYADRVTLDSALPVAIRSGDVAIVELLLRCGANASQTADGQDAFRQLCITGGQADLVGLILQSDGRPSSSWVSQSMVDAVRRGCLDTVLRLSRSTADGNYNNAQVLKEAIILCRVDIVLAILTGAKPPTGPGLDEAFGSLFANTKIGPNEKLALAHGLLCAGASGDVVSEALVQASSVGFYEMVDLLVSYGASVEYQDAMVLQAAISSGKTHLVQLLLTDNTTLSRANASQCVSQIPKEIVPEDRQNLLSMLLRKGAGGPPVHDALVDAVEAGDIESVNLLLTQHFPVGRLVLGHDLRNDTRGIVYDGRHETASVDHRGGLALQIAVKASNIPLVKLLLAGKPTLETLAEIFPQILPLSPVARYEVAQSFLATGLRGPCVSQVLQEAIEEEPPRRDEHLIGLLLSCNADVNFNAGAGILSAISHQDTNLLETLLNNGPTAETAAAGIPKALAIEDRPKRYKMITLLTQAGAAREAKEISAAMVQVLQSKPIDAELLNLLLEHGKGDVNFLQGIPVVHAVHNGNSAILELLLQKGKPTPETLNRGLDALTEMPTDAAKAAKFESILQRSNDKAFLSHLLVKEVQTLVKTTNEKQLLTVVKSLLSSGADVNFHKGAGLCIAVSAANAPVSDLLFAARPNPMCLAAGLPHALHIADPMDRLTFTKKLIDAGAPAGEANRALVHAVNTYPDDISLIKILGARAELGDGEALSCAIRRENADVVEVLLRDASKKYVAALFNAKFEEAAKVAHKEKRLRICELLLGAGASEPVVSDALLAAAADGDLALGKMLLDRGASADHKEGQAIVEACRAGAADVLRMLLGSRDEVKKPVLAKGFQAATEAGDLKKRADVFRLLLEKGVGGEVVDAQLVSSARFGDDGTPLVRLLLEFGANVNYNNGDAVWTATRSAMMGNLALMLGIEKAGERQQKPSTATLAKALKASWRLSRDPRYQVIEWVFAAGQPVSQDEIHMTLSKAVKNEPDLRLIRLLLGKGASPLTNGCQSLIDAAQSLLVDVVDVFLEAETPQSDLSWTFKETFTPAAADVWLSEQGYQIAKRLLEKGAQGGAVATALSTAVDIYVSDPNMDALTRRFIDLLVLHADVNSEDGLVLQKAARLADPELVEQILKQKPGSHTISLAFPYIFDSDLDEDRILPLIALFTNYHDGEERLDVVSAHAESGPVLFRAVSQFPRSVKVVQALLEAGFYRDQMEMALVMAEVEEEEPVSLLLWALLQPQKRVSDGVVELLISSGANVNFETRLSKTTPLMLAVQNRRQNIVKCLILAGAEVDVIDATGNTPLTMATRVGGDLGTSMMSNILAAEPSKNDGSLHNAARELNLRAVQVLVDFGHDLDFPSPIHGGRSALAELCLNAAHAGALTAAQEKQMAKVMAYLVEQGTDLSLHSDGKSALLLALESPDALATTRALLKAGMWKHINEPFNNYVDNTYTYSPTQYVTRVLSESPIKPALLGLLKANRARDIFYANDGPQPEGAVNLPEDLLHAERMRRARLERLALESEDQALAAARQRDMAAVQNRLLAERAELEEARARRRHAEELGRVREASAVQDEVFAAQLRRARAEREEALGHERALAEAGLARTRLIAEARMEVEEGGRARMLEWERRVGAEQVRNAKELSAVRVREREEVERLDAANEARVLGRIAEQRRLVDSQNSLAGKLTASGANGRRQIGYITGELD</sequence>
<dbReference type="Pfam" id="PF12796">
    <property type="entry name" value="Ank_2"/>
    <property type="match status" value="1"/>
</dbReference>
<keyword evidence="2 3" id="KW-0040">ANK repeat</keyword>
<dbReference type="SMART" id="SM00248">
    <property type="entry name" value="ANK"/>
    <property type="match status" value="16"/>
</dbReference>
<reference evidence="5" key="1">
    <citation type="submission" date="2023-06" db="EMBL/GenBank/DDBJ databases">
        <title>Genome-scale phylogeny and comparative genomics of the fungal order Sordariales.</title>
        <authorList>
            <consortium name="Lawrence Berkeley National Laboratory"/>
            <person name="Hensen N."/>
            <person name="Bonometti L."/>
            <person name="Westerberg I."/>
            <person name="Brannstrom I.O."/>
            <person name="Guillou S."/>
            <person name="Cros-Aarteil S."/>
            <person name="Calhoun S."/>
            <person name="Haridas S."/>
            <person name="Kuo A."/>
            <person name="Mondo S."/>
            <person name="Pangilinan J."/>
            <person name="Riley R."/>
            <person name="Labutti K."/>
            <person name="Andreopoulos B."/>
            <person name="Lipzen A."/>
            <person name="Chen C."/>
            <person name="Yanf M."/>
            <person name="Daum C."/>
            <person name="Ng V."/>
            <person name="Clum A."/>
            <person name="Steindorff A."/>
            <person name="Ohm R."/>
            <person name="Martin F."/>
            <person name="Silar P."/>
            <person name="Natvig D."/>
            <person name="Lalanne C."/>
            <person name="Gautier V."/>
            <person name="Ament-Velasquez S.L."/>
            <person name="Kruys A."/>
            <person name="Hutchinson M.I."/>
            <person name="Powell A.J."/>
            <person name="Barry K."/>
            <person name="Miller A.N."/>
            <person name="Grigoriev I.V."/>
            <person name="Debuchy R."/>
            <person name="Gladieux P."/>
            <person name="Thoren M.H."/>
            <person name="Johannesson H."/>
        </authorList>
    </citation>
    <scope>NUCLEOTIDE SEQUENCE</scope>
    <source>
        <strain evidence="5">8032-3</strain>
    </source>
</reference>
<dbReference type="Gene3D" id="1.25.40.20">
    <property type="entry name" value="Ankyrin repeat-containing domain"/>
    <property type="match status" value="7"/>
</dbReference>
<evidence type="ECO:0000256" key="4">
    <source>
        <dbReference type="SAM" id="Coils"/>
    </source>
</evidence>
<dbReference type="RefSeq" id="XP_060284224.1">
    <property type="nucleotide sequence ID" value="XM_060426037.1"/>
</dbReference>
<dbReference type="GeneID" id="85309224"/>
<protein>
    <submittedName>
        <fullName evidence="5">Uncharacterized protein</fullName>
    </submittedName>
</protein>
<dbReference type="InterPro" id="IPR002110">
    <property type="entry name" value="Ankyrin_rpt"/>
</dbReference>
<dbReference type="InterPro" id="IPR036770">
    <property type="entry name" value="Ankyrin_rpt-contain_sf"/>
</dbReference>
<feature type="coiled-coil region" evidence="4">
    <location>
        <begin position="1687"/>
        <end position="1714"/>
    </location>
</feature>
<dbReference type="SUPFAM" id="SSF48403">
    <property type="entry name" value="Ankyrin repeat"/>
    <property type="match status" value="5"/>
</dbReference>
<feature type="repeat" description="ANK" evidence="3">
    <location>
        <begin position="1419"/>
        <end position="1451"/>
    </location>
</feature>
<evidence type="ECO:0000256" key="1">
    <source>
        <dbReference type="ARBA" id="ARBA00022737"/>
    </source>
</evidence>
<accession>A0AAJ0FGW5</accession>
<comment type="caution">
    <text evidence="5">The sequence shown here is derived from an EMBL/GenBank/DDBJ whole genome shotgun (WGS) entry which is preliminary data.</text>
</comment>
<proteinExistence type="predicted"/>